<dbReference type="InterPro" id="IPR050570">
    <property type="entry name" value="Cell_wall_metabolism_enzyme"/>
</dbReference>
<sequence length="240" mass="25748">MIQINKHLLSLAMGISLVATVPTVAFADQPLRIDPTLEISASESAQLQKLFPLMGLDPKSDQGDAVVNVLVTPLPTATPVSTPVPSPTSEPDSRSVVEPVFQTLSTNTQQVLPLPPEDVIGISTYFSRFHPGVDLRAKIGTPVLSTLPGEVIEIGYEAAGYGKYIVVAHQFNGVIYKSLYAHLRAVLVKVGEQVNADTQIGEVGLTGHTTGPHLHFEIHKEDTPIDPLAFFMANKIALAK</sequence>
<dbReference type="EMBL" id="PSRQ01000062">
    <property type="protein sequence ID" value="PWU22516.1"/>
    <property type="molecule type" value="Genomic_DNA"/>
</dbReference>
<gene>
    <name evidence="3" type="ORF">C5B42_05885</name>
</gene>
<keyword evidence="1" id="KW-0732">Signal</keyword>
<dbReference type="SUPFAM" id="SSF51261">
    <property type="entry name" value="Duplicated hybrid motif"/>
    <property type="match status" value="1"/>
</dbReference>
<feature type="signal peptide" evidence="1">
    <location>
        <begin position="1"/>
        <end position="27"/>
    </location>
</feature>
<dbReference type="InterPro" id="IPR011055">
    <property type="entry name" value="Dup_hybrid_motif"/>
</dbReference>
<dbReference type="AlphaFoldDB" id="A0A317JPN3"/>
<feature type="chain" id="PRO_5016322762" description="M23ase beta-sheet core domain-containing protein" evidence="1">
    <location>
        <begin position="28"/>
        <end position="240"/>
    </location>
</feature>
<dbReference type="Pfam" id="PF01551">
    <property type="entry name" value="Peptidase_M23"/>
    <property type="match status" value="1"/>
</dbReference>
<dbReference type="CDD" id="cd12797">
    <property type="entry name" value="M23_peptidase"/>
    <property type="match status" value="1"/>
</dbReference>
<evidence type="ECO:0000313" key="3">
    <source>
        <dbReference type="EMBL" id="PWU22516.1"/>
    </source>
</evidence>
<evidence type="ECO:0000256" key="1">
    <source>
        <dbReference type="SAM" id="SignalP"/>
    </source>
</evidence>
<proteinExistence type="predicted"/>
<comment type="caution">
    <text evidence="3">The sequence shown here is derived from an EMBL/GenBank/DDBJ whole genome shotgun (WGS) entry which is preliminary data.</text>
</comment>
<dbReference type="Proteomes" id="UP000246104">
    <property type="component" value="Unassembled WGS sequence"/>
</dbReference>
<feature type="domain" description="M23ase beta-sheet core" evidence="2">
    <location>
        <begin position="128"/>
        <end position="227"/>
    </location>
</feature>
<evidence type="ECO:0000313" key="4">
    <source>
        <dbReference type="Proteomes" id="UP000246104"/>
    </source>
</evidence>
<reference evidence="3 4" key="1">
    <citation type="submission" date="2018-02" db="EMBL/GenBank/DDBJ databases">
        <title>Genomic Reconstructions from Amazon Rainforest and Pasture Soil Reveal Novel Insights into the Physiology of Candidate Phyla in Tropical Sites.</title>
        <authorList>
            <person name="Kroeger M.E."/>
            <person name="Delmont T."/>
            <person name="Eren A.M."/>
            <person name="Guo J."/>
            <person name="Meyer K.M."/>
            <person name="Khan K."/>
            <person name="Rodrigues J.L.M."/>
            <person name="Bohannan B.J.M."/>
            <person name="Tringe S."/>
            <person name="Borges C.D."/>
            <person name="Tiedje J."/>
            <person name="Tsai S.M."/>
            <person name="Nusslein K."/>
        </authorList>
    </citation>
    <scope>NUCLEOTIDE SEQUENCE [LARGE SCALE GENOMIC DNA]</scope>
    <source>
        <strain evidence="3">Amazon FNV 2010 28 9</strain>
    </source>
</reference>
<dbReference type="GO" id="GO:0004222">
    <property type="term" value="F:metalloendopeptidase activity"/>
    <property type="evidence" value="ECO:0007669"/>
    <property type="project" value="TreeGrafter"/>
</dbReference>
<dbReference type="PANTHER" id="PTHR21666:SF270">
    <property type="entry name" value="MUREIN HYDROLASE ACTIVATOR ENVC"/>
    <property type="match status" value="1"/>
</dbReference>
<organism evidence="3 4">
    <name type="scientific">Candidatus Cerribacteria bacterium 'Amazon FNV 2010 28 9'</name>
    <dbReference type="NCBI Taxonomy" id="2081795"/>
    <lineage>
        <taxon>Bacteria</taxon>
        <taxon>Candidatus Cerribacteria</taxon>
    </lineage>
</organism>
<accession>A0A317JPN3</accession>
<evidence type="ECO:0000259" key="2">
    <source>
        <dbReference type="Pfam" id="PF01551"/>
    </source>
</evidence>
<protein>
    <recommendedName>
        <fullName evidence="2">M23ase beta-sheet core domain-containing protein</fullName>
    </recommendedName>
</protein>
<name>A0A317JPN3_9BACT</name>
<dbReference type="PANTHER" id="PTHR21666">
    <property type="entry name" value="PEPTIDASE-RELATED"/>
    <property type="match status" value="1"/>
</dbReference>
<dbReference type="Gene3D" id="2.70.70.10">
    <property type="entry name" value="Glucose Permease (Domain IIA)"/>
    <property type="match status" value="1"/>
</dbReference>
<dbReference type="InterPro" id="IPR016047">
    <property type="entry name" value="M23ase_b-sheet_dom"/>
</dbReference>